<dbReference type="RefSeq" id="WP_126727643.1">
    <property type="nucleotide sequence ID" value="NZ_RYZH01000060.1"/>
</dbReference>
<feature type="compositionally biased region" description="Pro residues" evidence="1">
    <location>
        <begin position="99"/>
        <end position="112"/>
    </location>
</feature>
<sequence>MPMPQPLWAEFSIQFLIPAIFLVIWVLNQVFGRSEAAPAPGRERLGPRPIPPGPSRAPQPTSRTPGGNGSRGQSSRPPSSRGPGRSPGRGRVSSQPSAPARPPEPSRAPLPRPASVDEIYAIYDDDRIAPGSGSPPTPAPVSSVASRSSSGATVSVRATPESAGLDRLVRSGFDPERLREAILLNEVLGAPLALRKRRPRGGSGIVQGPREGLGSEE</sequence>
<feature type="compositionally biased region" description="Pro residues" evidence="1">
    <location>
        <begin position="48"/>
        <end position="57"/>
    </location>
</feature>
<evidence type="ECO:0000313" key="4">
    <source>
        <dbReference type="Proteomes" id="UP000280296"/>
    </source>
</evidence>
<keyword evidence="2" id="KW-0812">Transmembrane</keyword>
<dbReference type="AlphaFoldDB" id="A0A432ME37"/>
<name>A0A432ME37_9BACT</name>
<keyword evidence="2" id="KW-1133">Transmembrane helix</keyword>
<evidence type="ECO:0000313" key="3">
    <source>
        <dbReference type="EMBL" id="RUL83416.1"/>
    </source>
</evidence>
<reference evidence="3 4" key="2">
    <citation type="submission" date="2019-01" db="EMBL/GenBank/DDBJ databases">
        <title>Tautonia sociabilis, a novel thermotolerant planctomycete of Isosphaeraceae family, isolated from a 4000 m deep subterranean habitat.</title>
        <authorList>
            <person name="Kovaleva O.L."/>
            <person name="Elcheninov A.G."/>
            <person name="Van Heerden E."/>
            <person name="Toshchakov S.V."/>
            <person name="Novikov A."/>
            <person name="Bonch-Osmolovskaya E.A."/>
            <person name="Kublanov I.V."/>
        </authorList>
    </citation>
    <scope>NUCLEOTIDE SEQUENCE [LARGE SCALE GENOMIC DNA]</scope>
    <source>
        <strain evidence="3 4">GM2012</strain>
    </source>
</reference>
<feature type="region of interest" description="Disordered" evidence="1">
    <location>
        <begin position="196"/>
        <end position="217"/>
    </location>
</feature>
<dbReference type="Proteomes" id="UP000280296">
    <property type="component" value="Unassembled WGS sequence"/>
</dbReference>
<protein>
    <submittedName>
        <fullName evidence="3">Uncharacterized protein</fullName>
    </submittedName>
</protein>
<feature type="transmembrane region" description="Helical" evidence="2">
    <location>
        <begin position="7"/>
        <end position="27"/>
    </location>
</feature>
<evidence type="ECO:0000256" key="1">
    <source>
        <dbReference type="SAM" id="MobiDB-lite"/>
    </source>
</evidence>
<dbReference type="EMBL" id="RYZH01000060">
    <property type="protein sequence ID" value="RUL83416.1"/>
    <property type="molecule type" value="Genomic_DNA"/>
</dbReference>
<organism evidence="3 4">
    <name type="scientific">Tautonia sociabilis</name>
    <dbReference type="NCBI Taxonomy" id="2080755"/>
    <lineage>
        <taxon>Bacteria</taxon>
        <taxon>Pseudomonadati</taxon>
        <taxon>Planctomycetota</taxon>
        <taxon>Planctomycetia</taxon>
        <taxon>Isosphaerales</taxon>
        <taxon>Isosphaeraceae</taxon>
        <taxon>Tautonia</taxon>
    </lineage>
</organism>
<evidence type="ECO:0000256" key="2">
    <source>
        <dbReference type="SAM" id="Phobius"/>
    </source>
</evidence>
<dbReference type="OrthoDB" id="9934849at2"/>
<keyword evidence="4" id="KW-1185">Reference proteome</keyword>
<gene>
    <name evidence="3" type="ORF">TsocGM_22160</name>
</gene>
<feature type="region of interest" description="Disordered" evidence="1">
    <location>
        <begin position="126"/>
        <end position="158"/>
    </location>
</feature>
<feature type="region of interest" description="Disordered" evidence="1">
    <location>
        <begin position="37"/>
        <end position="114"/>
    </location>
</feature>
<feature type="compositionally biased region" description="Low complexity" evidence="1">
    <location>
        <begin position="140"/>
        <end position="158"/>
    </location>
</feature>
<comment type="caution">
    <text evidence="3">The sequence shown here is derived from an EMBL/GenBank/DDBJ whole genome shotgun (WGS) entry which is preliminary data.</text>
</comment>
<feature type="compositionally biased region" description="Low complexity" evidence="1">
    <location>
        <begin position="71"/>
        <end position="98"/>
    </location>
</feature>
<reference evidence="3 4" key="1">
    <citation type="submission" date="2018-12" db="EMBL/GenBank/DDBJ databases">
        <authorList>
            <person name="Toschakov S.V."/>
        </authorList>
    </citation>
    <scope>NUCLEOTIDE SEQUENCE [LARGE SCALE GENOMIC DNA]</scope>
    <source>
        <strain evidence="3 4">GM2012</strain>
    </source>
</reference>
<proteinExistence type="predicted"/>
<accession>A0A432ME37</accession>
<keyword evidence="2" id="KW-0472">Membrane</keyword>